<keyword evidence="6 11" id="KW-0822">Tryptophan biosynthesis</keyword>
<dbReference type="GO" id="GO:0004834">
    <property type="term" value="F:tryptophan synthase activity"/>
    <property type="evidence" value="ECO:0007669"/>
    <property type="project" value="UniProtKB-EC"/>
</dbReference>
<dbReference type="SUPFAM" id="SSF53686">
    <property type="entry name" value="Tryptophan synthase beta subunit-like PLP-dependent enzymes"/>
    <property type="match status" value="1"/>
</dbReference>
<comment type="caution">
    <text evidence="13">The sequence shown here is derived from an EMBL/GenBank/DDBJ whole genome shotgun (WGS) entry which is preliminary data.</text>
</comment>
<comment type="cofactor">
    <cofactor evidence="1 11">
        <name>pyridoxal 5'-phosphate</name>
        <dbReference type="ChEBI" id="CHEBI:597326"/>
    </cofactor>
</comment>
<comment type="function">
    <text evidence="11">The beta subunit is responsible for the synthesis of L-tryptophan from indole and L-serine.</text>
</comment>
<dbReference type="NCBIfam" id="TIGR00263">
    <property type="entry name" value="trpB"/>
    <property type="match status" value="1"/>
</dbReference>
<sequence>MKTYTMPDVHGRYGTFGGRFVPELLMPALLELEEVYEEAMKDPSFTKELNYYLKQYVGRKTPLYYAENLTKEVGGPQIYLKREDLNHTGAHKINNTIGQALLTLRMGKKKVVAETGAGQHGVATATVCALLGLDCVVFMGEEDIRRQKLNVFRMELLGAEVRSVSQGSGTLKDAVNEALRYWVSHVKDTHYILGSVVGPHPFPKIVRDLQSVIGEETKEQLVDQTGQLPDAIIACVGGGSNAMGMFYPFIQDESVQLFGVEAGGAGLDTNKHAATLTSGSVGVLHGTMTHLLQDTHGQVEEAFSISAGLDYPGVGPEHSHLHETSRVKYTSITDQEALEAFQFLSKSEGIIPALESAHAVAYALKLGKEMSKDQSLVICLSGRGDKDVEQVKDALGGTTT</sequence>
<keyword evidence="9 11" id="KW-0456">Lyase</keyword>
<evidence type="ECO:0000256" key="7">
    <source>
        <dbReference type="ARBA" id="ARBA00022898"/>
    </source>
</evidence>
<dbReference type="Pfam" id="PF00291">
    <property type="entry name" value="PALP"/>
    <property type="match status" value="1"/>
</dbReference>
<dbReference type="EMBL" id="JARZFX010000007">
    <property type="protein sequence ID" value="MEC5424576.1"/>
    <property type="molecule type" value="Genomic_DNA"/>
</dbReference>
<keyword evidence="8 11" id="KW-0057">Aromatic amino acid biosynthesis</keyword>
<dbReference type="InterPro" id="IPR023026">
    <property type="entry name" value="Trp_synth_beta/beta-like"/>
</dbReference>
<protein>
    <recommendedName>
        <fullName evidence="11">Tryptophan synthase beta chain</fullName>
        <ecNumber evidence="11">4.2.1.20</ecNumber>
    </recommendedName>
</protein>
<evidence type="ECO:0000256" key="1">
    <source>
        <dbReference type="ARBA" id="ARBA00001933"/>
    </source>
</evidence>
<evidence type="ECO:0000256" key="8">
    <source>
        <dbReference type="ARBA" id="ARBA00023141"/>
    </source>
</evidence>
<dbReference type="InterPro" id="IPR001926">
    <property type="entry name" value="TrpB-like_PALP"/>
</dbReference>
<evidence type="ECO:0000256" key="6">
    <source>
        <dbReference type="ARBA" id="ARBA00022822"/>
    </source>
</evidence>
<evidence type="ECO:0000259" key="12">
    <source>
        <dbReference type="Pfam" id="PF00291"/>
    </source>
</evidence>
<dbReference type="PANTHER" id="PTHR48077">
    <property type="entry name" value="TRYPTOPHAN SYNTHASE-RELATED"/>
    <property type="match status" value="1"/>
</dbReference>
<dbReference type="CDD" id="cd06446">
    <property type="entry name" value="Trp-synth_B"/>
    <property type="match status" value="1"/>
</dbReference>
<dbReference type="PANTHER" id="PTHR48077:SF3">
    <property type="entry name" value="TRYPTOPHAN SYNTHASE"/>
    <property type="match status" value="1"/>
</dbReference>
<dbReference type="PIRSF" id="PIRSF001413">
    <property type="entry name" value="Trp_syn_beta"/>
    <property type="match status" value="1"/>
</dbReference>
<organism evidence="13 14">
    <name type="scientific">Virgibacillus tibetensis</name>
    <dbReference type="NCBI Taxonomy" id="3042313"/>
    <lineage>
        <taxon>Bacteria</taxon>
        <taxon>Bacillati</taxon>
        <taxon>Bacillota</taxon>
        <taxon>Bacilli</taxon>
        <taxon>Bacillales</taxon>
        <taxon>Bacillaceae</taxon>
        <taxon>Virgibacillus</taxon>
    </lineage>
</organism>
<dbReference type="HAMAP" id="MF_00133">
    <property type="entry name" value="Trp_synth_beta"/>
    <property type="match status" value="1"/>
</dbReference>
<dbReference type="Proteomes" id="UP001335737">
    <property type="component" value="Unassembled WGS sequence"/>
</dbReference>
<evidence type="ECO:0000313" key="14">
    <source>
        <dbReference type="Proteomes" id="UP001335737"/>
    </source>
</evidence>
<keyword evidence="5 11" id="KW-0028">Amino-acid biosynthesis</keyword>
<comment type="catalytic activity">
    <reaction evidence="10 11">
        <text>(1S,2R)-1-C-(indol-3-yl)glycerol 3-phosphate + L-serine = D-glyceraldehyde 3-phosphate + L-tryptophan + H2O</text>
        <dbReference type="Rhea" id="RHEA:10532"/>
        <dbReference type="ChEBI" id="CHEBI:15377"/>
        <dbReference type="ChEBI" id="CHEBI:33384"/>
        <dbReference type="ChEBI" id="CHEBI:57912"/>
        <dbReference type="ChEBI" id="CHEBI:58866"/>
        <dbReference type="ChEBI" id="CHEBI:59776"/>
        <dbReference type="EC" id="4.2.1.20"/>
    </reaction>
</comment>
<dbReference type="Gene3D" id="3.40.50.1100">
    <property type="match status" value="2"/>
</dbReference>
<accession>A0ABU6KHI7</accession>
<evidence type="ECO:0000256" key="3">
    <source>
        <dbReference type="ARBA" id="ARBA00009982"/>
    </source>
</evidence>
<dbReference type="EC" id="4.2.1.20" evidence="11"/>
<dbReference type="InterPro" id="IPR006654">
    <property type="entry name" value="Trp_synth_beta"/>
</dbReference>
<evidence type="ECO:0000313" key="13">
    <source>
        <dbReference type="EMBL" id="MEC5424576.1"/>
    </source>
</evidence>
<dbReference type="RefSeq" id="WP_327608144.1">
    <property type="nucleotide sequence ID" value="NZ_JARZFX010000007.1"/>
</dbReference>
<feature type="modified residue" description="N6-(pyridoxal phosphate)lysine" evidence="11">
    <location>
        <position position="92"/>
    </location>
</feature>
<evidence type="ECO:0000256" key="9">
    <source>
        <dbReference type="ARBA" id="ARBA00023239"/>
    </source>
</evidence>
<name>A0ABU6KHI7_9BACI</name>
<evidence type="ECO:0000256" key="11">
    <source>
        <dbReference type="HAMAP-Rule" id="MF_00133"/>
    </source>
</evidence>
<keyword evidence="14" id="KW-1185">Reference proteome</keyword>
<evidence type="ECO:0000256" key="5">
    <source>
        <dbReference type="ARBA" id="ARBA00022605"/>
    </source>
</evidence>
<proteinExistence type="inferred from homology"/>
<evidence type="ECO:0000256" key="4">
    <source>
        <dbReference type="ARBA" id="ARBA00011270"/>
    </source>
</evidence>
<evidence type="ECO:0000256" key="10">
    <source>
        <dbReference type="ARBA" id="ARBA00049047"/>
    </source>
</evidence>
<evidence type="ECO:0000256" key="2">
    <source>
        <dbReference type="ARBA" id="ARBA00004733"/>
    </source>
</evidence>
<dbReference type="InterPro" id="IPR006653">
    <property type="entry name" value="Trp_synth_b_CS"/>
</dbReference>
<keyword evidence="7 11" id="KW-0663">Pyridoxal phosphate</keyword>
<reference evidence="13 14" key="1">
    <citation type="journal article" date="2024" name="Int. J. Syst. Evol. Microbiol.">
        <title>Virgibacillus tibetensis sp. nov., isolated from salt lake on the Tibetan Plateau of China.</title>
        <authorList>
            <person name="Phurbu D."/>
            <person name="Liu Z.-X."/>
            <person name="Wang R."/>
            <person name="Zheng Y.-Y."/>
            <person name="Liu H.-C."/>
            <person name="Zhou Y.-G."/>
            <person name="Yu Y.-J."/>
            <person name="Li A.-H."/>
        </authorList>
    </citation>
    <scope>NUCLEOTIDE SEQUENCE [LARGE SCALE GENOMIC DNA]</scope>
    <source>
        <strain evidence="13 14">C22-A2</strain>
    </source>
</reference>
<dbReference type="PROSITE" id="PS00168">
    <property type="entry name" value="TRP_SYNTHASE_BETA"/>
    <property type="match status" value="1"/>
</dbReference>
<feature type="domain" description="Tryptophan synthase beta chain-like PALP" evidence="12">
    <location>
        <begin position="58"/>
        <end position="382"/>
    </location>
</feature>
<comment type="similarity">
    <text evidence="3 11">Belongs to the TrpB family.</text>
</comment>
<comment type="subunit">
    <text evidence="4 11">Tetramer of two alpha and two beta chains.</text>
</comment>
<comment type="pathway">
    <text evidence="2 11">Amino-acid biosynthesis; L-tryptophan biosynthesis; L-tryptophan from chorismate: step 5/5.</text>
</comment>
<gene>
    <name evidence="11 13" type="primary">trpB</name>
    <name evidence="13" type="ORF">QGM71_13830</name>
</gene>
<dbReference type="InterPro" id="IPR036052">
    <property type="entry name" value="TrpB-like_PALP_sf"/>
</dbReference>